<evidence type="ECO:0000256" key="1">
    <source>
        <dbReference type="SAM" id="SignalP"/>
    </source>
</evidence>
<dbReference type="Pfam" id="PF19777">
    <property type="entry name" value="DUF6263"/>
    <property type="match status" value="1"/>
</dbReference>
<dbReference type="AlphaFoldDB" id="A0A5K7XQN8"/>
<dbReference type="InterPro" id="IPR046230">
    <property type="entry name" value="DUF6263"/>
</dbReference>
<feature type="chain" id="PRO_5024966704" description="Lipid/polyisoprenoid-binding YceI-like domain-containing protein" evidence="1">
    <location>
        <begin position="27"/>
        <end position="311"/>
    </location>
</feature>
<feature type="signal peptide" evidence="1">
    <location>
        <begin position="1"/>
        <end position="26"/>
    </location>
</feature>
<organism evidence="2 3">
    <name type="scientific">Lacipirellula parvula</name>
    <dbReference type="NCBI Taxonomy" id="2650471"/>
    <lineage>
        <taxon>Bacteria</taxon>
        <taxon>Pseudomonadati</taxon>
        <taxon>Planctomycetota</taxon>
        <taxon>Planctomycetia</taxon>
        <taxon>Pirellulales</taxon>
        <taxon>Lacipirellulaceae</taxon>
        <taxon>Lacipirellula</taxon>
    </lineage>
</organism>
<reference evidence="3" key="1">
    <citation type="submission" date="2019-10" db="EMBL/GenBank/DDBJ databases">
        <title>Lacipirellula parvula gen. nov., sp. nov., representing a lineage of planctomycetes widespread in freshwater anoxic habitats, and description of the family Lacipirellulaceae.</title>
        <authorList>
            <person name="Dedysh S.N."/>
            <person name="Kulichevskaya I.S."/>
            <person name="Beletsky A.V."/>
            <person name="Rakitin A.L."/>
            <person name="Mardanov A.V."/>
            <person name="Ivanova A.A."/>
            <person name="Saltykova V.X."/>
            <person name="Rijpstra W.I.C."/>
            <person name="Sinninghe Damste J.S."/>
            <person name="Ravin N.V."/>
        </authorList>
    </citation>
    <scope>NUCLEOTIDE SEQUENCE [LARGE SCALE GENOMIC DNA]</scope>
    <source>
        <strain evidence="3">PX69</strain>
    </source>
</reference>
<dbReference type="Proteomes" id="UP000326837">
    <property type="component" value="Chromosome"/>
</dbReference>
<protein>
    <recommendedName>
        <fullName evidence="4">Lipid/polyisoprenoid-binding YceI-like domain-containing protein</fullName>
    </recommendedName>
</protein>
<keyword evidence="3" id="KW-1185">Reference proteome</keyword>
<name>A0A5K7XQN8_9BACT</name>
<keyword evidence="1" id="KW-0732">Signal</keyword>
<dbReference type="KEGG" id="lpav:PLANPX_5621"/>
<accession>A0A5K7XQN8</accession>
<dbReference type="RefSeq" id="WP_152101265.1">
    <property type="nucleotide sequence ID" value="NZ_AP021861.1"/>
</dbReference>
<evidence type="ECO:0000313" key="2">
    <source>
        <dbReference type="EMBL" id="BBO36009.1"/>
    </source>
</evidence>
<gene>
    <name evidence="2" type="ORF">PLANPX_5621</name>
</gene>
<dbReference type="EMBL" id="AP021861">
    <property type="protein sequence ID" value="BBO36009.1"/>
    <property type="molecule type" value="Genomic_DNA"/>
</dbReference>
<evidence type="ECO:0000313" key="3">
    <source>
        <dbReference type="Proteomes" id="UP000326837"/>
    </source>
</evidence>
<evidence type="ECO:0008006" key="4">
    <source>
        <dbReference type="Google" id="ProtNLM"/>
    </source>
</evidence>
<sequence>MPSLIAPTVRAAFATLLLASATVAQAADAIAWKFSPGLVNRFQMNQETKVTKTGAGGDMSVDTLLTIDLSWAVKEVNADGSAVLEQKIDRMRMTVTTSDGLKSEIDTDSKDPAQGQAAMAAPLLKAITGNVFIITMTPRGEVTNVVVPDAVTEALKNQPGAPQMGELASAEGFKKLVGQASFVLPEGLTVGKEWTSTTESKLPVVGTQKAVTTYKFEGPIDQEGTKLEKFTAKVDISFSGGEVTVEVPSQESNGEILFNAEAGRLEQSKITQVTNLKISNLKIPELKDAAGQVVEQKIEQTIGVKWVPDVK</sequence>
<proteinExistence type="predicted"/>